<gene>
    <name evidence="2" type="ORF">I6J21_02700</name>
</gene>
<keyword evidence="1" id="KW-0812">Transmembrane</keyword>
<proteinExistence type="predicted"/>
<feature type="transmembrane region" description="Helical" evidence="1">
    <location>
        <begin position="50"/>
        <end position="74"/>
    </location>
</feature>
<dbReference type="Proteomes" id="UP000617681">
    <property type="component" value="Chromosome"/>
</dbReference>
<dbReference type="PANTHER" id="PTHR37814:SF1">
    <property type="entry name" value="MEMBRANE PROTEIN"/>
    <property type="match status" value="1"/>
</dbReference>
<feature type="transmembrane region" description="Helical" evidence="1">
    <location>
        <begin position="20"/>
        <end position="38"/>
    </location>
</feature>
<reference evidence="2" key="1">
    <citation type="submission" date="2021-02" db="EMBL/GenBank/DDBJ databases">
        <title>FDA dAtabase for Regulatory Grade micrObial Sequences (FDA-ARGOS): Supporting development and validation of Infectious Disease Dx tests.</title>
        <authorList>
            <person name="Sproer C."/>
            <person name="Gronow S."/>
            <person name="Severitt S."/>
            <person name="Schroder I."/>
            <person name="Tallon L."/>
            <person name="Sadzewicz L."/>
            <person name="Zhao X."/>
            <person name="Boylan J."/>
            <person name="Ott S."/>
            <person name="Bowen H."/>
            <person name="Vavikolanu K."/>
            <person name="Mehta A."/>
            <person name="Aluvathingal J."/>
            <person name="Nadendla S."/>
            <person name="Lowell S."/>
            <person name="Myers T."/>
            <person name="Yan Y."/>
            <person name="Sichtig H."/>
        </authorList>
    </citation>
    <scope>NUCLEOTIDE SEQUENCE</scope>
    <source>
        <strain evidence="2">FDAARGOS_1191</strain>
    </source>
</reference>
<dbReference type="InterPro" id="IPR038728">
    <property type="entry name" value="YkvI-like"/>
</dbReference>
<sequence>MSEYAQQTVDQPLPNWWLSALNYIGVAMPSGIAMAFIIGGNNWRPKEAGWGGFLGGAIFAVVLLVMAVALLFRVEDVAHADLPTLLLVEQVHPALGPVAAIATYLMIFSTGLSVMYSMGRRVTVGNPAWFRMYYAVLVGGLRFSSASSPSLNWSIRSSPSWDGWGSSWFSSSWLLNGRQDIYTEGHRRDKIRALILRKLVLEEPRLDAINHGASQL</sequence>
<evidence type="ECO:0000313" key="2">
    <source>
        <dbReference type="EMBL" id="QRP71083.1"/>
    </source>
</evidence>
<evidence type="ECO:0000256" key="1">
    <source>
        <dbReference type="SAM" id="Phobius"/>
    </source>
</evidence>
<dbReference type="AlphaFoldDB" id="A0AAX1L9E3"/>
<dbReference type="EMBL" id="CP069534">
    <property type="protein sequence ID" value="QRP71083.1"/>
    <property type="molecule type" value="Genomic_DNA"/>
</dbReference>
<feature type="transmembrane region" description="Helical" evidence="1">
    <location>
        <begin position="94"/>
        <end position="116"/>
    </location>
</feature>
<protein>
    <submittedName>
        <fullName evidence="2">Uncharacterized protein</fullName>
    </submittedName>
</protein>
<keyword evidence="1" id="KW-0472">Membrane</keyword>
<dbReference type="PANTHER" id="PTHR37814">
    <property type="entry name" value="CONSERVED MEMBRANE PROTEIN"/>
    <property type="match status" value="1"/>
</dbReference>
<accession>A0AAX1L9E3</accession>
<keyword evidence="1" id="KW-1133">Transmembrane helix</keyword>
<evidence type="ECO:0000313" key="3">
    <source>
        <dbReference type="Proteomes" id="UP000617681"/>
    </source>
</evidence>
<dbReference type="RefSeq" id="WP_155806337.1">
    <property type="nucleotide sequence ID" value="NZ_CP069534.1"/>
</dbReference>
<name>A0AAX1L9E3_9CORY</name>
<organism evidence="2 3">
    <name type="scientific">Corynebacterium glucuronolyticum</name>
    <dbReference type="NCBI Taxonomy" id="39791"/>
    <lineage>
        <taxon>Bacteria</taxon>
        <taxon>Bacillati</taxon>
        <taxon>Actinomycetota</taxon>
        <taxon>Actinomycetes</taxon>
        <taxon>Mycobacteriales</taxon>
        <taxon>Corynebacteriaceae</taxon>
        <taxon>Corynebacterium</taxon>
    </lineage>
</organism>